<feature type="region of interest" description="Disordered" evidence="10">
    <location>
        <begin position="115"/>
        <end position="195"/>
    </location>
</feature>
<dbReference type="RefSeq" id="WP_133997181.1">
    <property type="nucleotide sequence ID" value="NZ_SODV01000002.1"/>
</dbReference>
<proteinExistence type="inferred from homology"/>
<accession>A0A4R8DHX6</accession>
<dbReference type="NCBIfam" id="TIGR01352">
    <property type="entry name" value="tonB_Cterm"/>
    <property type="match status" value="1"/>
</dbReference>
<feature type="region of interest" description="Disordered" evidence="10">
    <location>
        <begin position="211"/>
        <end position="238"/>
    </location>
</feature>
<keyword evidence="7" id="KW-0653">Protein transport</keyword>
<gene>
    <name evidence="13" type="ORF">EDB95_4381</name>
</gene>
<comment type="subcellular location">
    <subcellularLocation>
        <location evidence="1">Cell inner membrane</location>
        <topology evidence="1">Single-pass membrane protein</topology>
        <orientation evidence="1">Periplasmic side</orientation>
    </subcellularLocation>
</comment>
<evidence type="ECO:0000313" key="13">
    <source>
        <dbReference type="EMBL" id="TDW96550.1"/>
    </source>
</evidence>
<dbReference type="InterPro" id="IPR051045">
    <property type="entry name" value="TonB-dependent_transducer"/>
</dbReference>
<dbReference type="GO" id="GO:0015031">
    <property type="term" value="P:protein transport"/>
    <property type="evidence" value="ECO:0007669"/>
    <property type="project" value="UniProtKB-KW"/>
</dbReference>
<feature type="transmembrane region" description="Helical" evidence="11">
    <location>
        <begin position="80"/>
        <end position="103"/>
    </location>
</feature>
<evidence type="ECO:0000259" key="12">
    <source>
        <dbReference type="PROSITE" id="PS52015"/>
    </source>
</evidence>
<keyword evidence="6 11" id="KW-0812">Transmembrane</keyword>
<dbReference type="Pfam" id="PF03544">
    <property type="entry name" value="TonB_C"/>
    <property type="match status" value="1"/>
</dbReference>
<dbReference type="GO" id="GO:0098797">
    <property type="term" value="C:plasma membrane protein complex"/>
    <property type="evidence" value="ECO:0007669"/>
    <property type="project" value="TreeGrafter"/>
</dbReference>
<evidence type="ECO:0000256" key="8">
    <source>
        <dbReference type="ARBA" id="ARBA00022989"/>
    </source>
</evidence>
<dbReference type="GO" id="GO:0031992">
    <property type="term" value="F:energy transducer activity"/>
    <property type="evidence" value="ECO:0007669"/>
    <property type="project" value="TreeGrafter"/>
</dbReference>
<evidence type="ECO:0000256" key="2">
    <source>
        <dbReference type="ARBA" id="ARBA00006555"/>
    </source>
</evidence>
<evidence type="ECO:0000256" key="11">
    <source>
        <dbReference type="SAM" id="Phobius"/>
    </source>
</evidence>
<sequence>MFKKESDKTIFTAEDIERYHQGLMTPAERHALEKAALEDPFLEEALEGFAGLPPGQASKDLSILRQRLAARVHRNRGLGVWWRAAAVVVVMAGAGGLAYRYWWAGSPEKRVAAAQKAPLAQKVAPPATPGASHAPEGPAPTTPERHAPAAEGQAPVVPRVQAPKTEASGVKNPAAAATAAAPKAQAQKPRTAAAPAQSAALLSAAAQESRAVPPVAAPTTAARRPAAPAAPQAQKQEAKAFDTLARGVDVTVTGNVAPAADTSYVTMPHAGNATTVPAGNATMALARNANALDIRIRGVPDRKTYFQNHITDVFNQPISYASIRVLPSGREWSADQNGFFRLGTTDTATKVLVTAVGYAPRQFNEDELKNLPSLQLILDTAQLDKVVVVGMGTKKSKPDLPDTTGAEPLEGWSNYNDYLTNNIQMPDEALQNHIHGYVHLTFQVDATGKPTNVSVTKSLCNPCDAEAVRLLLQGPNWKKAKEGKKVKGKLKVHF</sequence>
<feature type="compositionally biased region" description="Low complexity" evidence="10">
    <location>
        <begin position="173"/>
        <end position="195"/>
    </location>
</feature>
<dbReference type="InterPro" id="IPR037682">
    <property type="entry name" value="TonB_C"/>
</dbReference>
<dbReference type="PANTHER" id="PTHR33446">
    <property type="entry name" value="PROTEIN TONB-RELATED"/>
    <property type="match status" value="1"/>
</dbReference>
<evidence type="ECO:0000256" key="3">
    <source>
        <dbReference type="ARBA" id="ARBA00022448"/>
    </source>
</evidence>
<dbReference type="Gene3D" id="3.30.1150.10">
    <property type="match status" value="1"/>
</dbReference>
<protein>
    <submittedName>
        <fullName evidence="13">TonB family protein</fullName>
    </submittedName>
</protein>
<dbReference type="OrthoDB" id="1112758at2"/>
<comment type="similarity">
    <text evidence="2">Belongs to the TonB family.</text>
</comment>
<evidence type="ECO:0000256" key="1">
    <source>
        <dbReference type="ARBA" id="ARBA00004383"/>
    </source>
</evidence>
<dbReference type="SUPFAM" id="SSF74653">
    <property type="entry name" value="TolA/TonB C-terminal domain"/>
    <property type="match status" value="1"/>
</dbReference>
<keyword evidence="4" id="KW-1003">Cell membrane</keyword>
<dbReference type="InterPro" id="IPR006260">
    <property type="entry name" value="TonB/TolA_C"/>
</dbReference>
<evidence type="ECO:0000256" key="5">
    <source>
        <dbReference type="ARBA" id="ARBA00022519"/>
    </source>
</evidence>
<keyword evidence="3" id="KW-0813">Transport</keyword>
<keyword evidence="8 11" id="KW-1133">Transmembrane helix</keyword>
<feature type="domain" description="TonB C-terminal" evidence="12">
    <location>
        <begin position="410"/>
        <end position="494"/>
    </location>
</feature>
<name>A0A4R8DHX6_9BACT</name>
<dbReference type="PANTHER" id="PTHR33446:SF2">
    <property type="entry name" value="PROTEIN TONB"/>
    <property type="match status" value="1"/>
</dbReference>
<dbReference type="SUPFAM" id="SSF49464">
    <property type="entry name" value="Carboxypeptidase regulatory domain-like"/>
    <property type="match status" value="1"/>
</dbReference>
<dbReference type="EMBL" id="SODV01000002">
    <property type="protein sequence ID" value="TDW96550.1"/>
    <property type="molecule type" value="Genomic_DNA"/>
</dbReference>
<feature type="compositionally biased region" description="Low complexity" evidence="10">
    <location>
        <begin position="211"/>
        <end position="234"/>
    </location>
</feature>
<organism evidence="13 14">
    <name type="scientific">Dinghuibacter silviterrae</name>
    <dbReference type="NCBI Taxonomy" id="1539049"/>
    <lineage>
        <taxon>Bacteria</taxon>
        <taxon>Pseudomonadati</taxon>
        <taxon>Bacteroidota</taxon>
        <taxon>Chitinophagia</taxon>
        <taxon>Chitinophagales</taxon>
        <taxon>Chitinophagaceae</taxon>
        <taxon>Dinghuibacter</taxon>
    </lineage>
</organism>
<keyword evidence="9 11" id="KW-0472">Membrane</keyword>
<evidence type="ECO:0000256" key="7">
    <source>
        <dbReference type="ARBA" id="ARBA00022927"/>
    </source>
</evidence>
<evidence type="ECO:0000256" key="4">
    <source>
        <dbReference type="ARBA" id="ARBA00022475"/>
    </source>
</evidence>
<evidence type="ECO:0000256" key="9">
    <source>
        <dbReference type="ARBA" id="ARBA00023136"/>
    </source>
</evidence>
<dbReference type="AlphaFoldDB" id="A0A4R8DHX6"/>
<dbReference type="InterPro" id="IPR008969">
    <property type="entry name" value="CarboxyPept-like_regulatory"/>
</dbReference>
<reference evidence="13 14" key="1">
    <citation type="submission" date="2019-03" db="EMBL/GenBank/DDBJ databases">
        <title>Genomic Encyclopedia of Type Strains, Phase IV (KMG-IV): sequencing the most valuable type-strain genomes for metagenomic binning, comparative biology and taxonomic classification.</title>
        <authorList>
            <person name="Goeker M."/>
        </authorList>
    </citation>
    <scope>NUCLEOTIDE SEQUENCE [LARGE SCALE GENOMIC DNA]</scope>
    <source>
        <strain evidence="13 14">DSM 100059</strain>
    </source>
</reference>
<dbReference type="Proteomes" id="UP000294498">
    <property type="component" value="Unassembled WGS sequence"/>
</dbReference>
<evidence type="ECO:0000256" key="10">
    <source>
        <dbReference type="SAM" id="MobiDB-lite"/>
    </source>
</evidence>
<keyword evidence="5" id="KW-0997">Cell inner membrane</keyword>
<evidence type="ECO:0000313" key="14">
    <source>
        <dbReference type="Proteomes" id="UP000294498"/>
    </source>
</evidence>
<dbReference type="PROSITE" id="PS52015">
    <property type="entry name" value="TONB_CTD"/>
    <property type="match status" value="1"/>
</dbReference>
<comment type="caution">
    <text evidence="13">The sequence shown here is derived from an EMBL/GenBank/DDBJ whole genome shotgun (WGS) entry which is preliminary data.</text>
</comment>
<dbReference type="GO" id="GO:0055085">
    <property type="term" value="P:transmembrane transport"/>
    <property type="evidence" value="ECO:0007669"/>
    <property type="project" value="InterPro"/>
</dbReference>
<keyword evidence="14" id="KW-1185">Reference proteome</keyword>
<evidence type="ECO:0000256" key="6">
    <source>
        <dbReference type="ARBA" id="ARBA00022692"/>
    </source>
</evidence>